<proteinExistence type="predicted"/>
<dbReference type="AlphaFoldDB" id="A0AAV4R0S5"/>
<evidence type="ECO:0000313" key="2">
    <source>
        <dbReference type="Proteomes" id="UP001054837"/>
    </source>
</evidence>
<protein>
    <submittedName>
        <fullName evidence="1">Uncharacterized protein</fullName>
    </submittedName>
</protein>
<gene>
    <name evidence="1" type="ORF">CDAR_567601</name>
</gene>
<dbReference type="EMBL" id="BPLQ01005263">
    <property type="protein sequence ID" value="GIY13638.1"/>
    <property type="molecule type" value="Genomic_DNA"/>
</dbReference>
<evidence type="ECO:0000313" key="1">
    <source>
        <dbReference type="EMBL" id="GIY13638.1"/>
    </source>
</evidence>
<name>A0AAV4R0S5_9ARAC</name>
<accession>A0AAV4R0S5</accession>
<reference evidence="1 2" key="1">
    <citation type="submission" date="2021-06" db="EMBL/GenBank/DDBJ databases">
        <title>Caerostris darwini draft genome.</title>
        <authorList>
            <person name="Kono N."/>
            <person name="Arakawa K."/>
        </authorList>
    </citation>
    <scope>NUCLEOTIDE SEQUENCE [LARGE SCALE GENOMIC DNA]</scope>
</reference>
<keyword evidence="2" id="KW-1185">Reference proteome</keyword>
<sequence length="112" mass="12372">METLETSSSCETLVNSPLPSSVALCKCDTPLLKSAPAVKRHLLQFQVPLASLPRALGLCGLQQLNSIFLRRSFEGTPCPRQVSFVEDLWFGLSLCGHLVHTLGSLDRHWLKK</sequence>
<comment type="caution">
    <text evidence="1">The sequence shown here is derived from an EMBL/GenBank/DDBJ whole genome shotgun (WGS) entry which is preliminary data.</text>
</comment>
<dbReference type="Proteomes" id="UP001054837">
    <property type="component" value="Unassembled WGS sequence"/>
</dbReference>
<organism evidence="1 2">
    <name type="scientific">Caerostris darwini</name>
    <dbReference type="NCBI Taxonomy" id="1538125"/>
    <lineage>
        <taxon>Eukaryota</taxon>
        <taxon>Metazoa</taxon>
        <taxon>Ecdysozoa</taxon>
        <taxon>Arthropoda</taxon>
        <taxon>Chelicerata</taxon>
        <taxon>Arachnida</taxon>
        <taxon>Araneae</taxon>
        <taxon>Araneomorphae</taxon>
        <taxon>Entelegynae</taxon>
        <taxon>Araneoidea</taxon>
        <taxon>Araneidae</taxon>
        <taxon>Caerostris</taxon>
    </lineage>
</organism>